<comment type="pathway">
    <text evidence="2">Siderophore biosynthesis; enterobactin biosynthesis.</text>
</comment>
<accession>A0A2S7X4F8</accession>
<evidence type="ECO:0000259" key="14">
    <source>
        <dbReference type="Pfam" id="PF01648"/>
    </source>
</evidence>
<organism evidence="16 17">
    <name type="scientific">Aliivibrio sifiae</name>
    <dbReference type="NCBI Taxonomy" id="566293"/>
    <lineage>
        <taxon>Bacteria</taxon>
        <taxon>Pseudomonadati</taxon>
        <taxon>Pseudomonadota</taxon>
        <taxon>Gammaproteobacteria</taxon>
        <taxon>Vibrionales</taxon>
        <taxon>Vibrionaceae</taxon>
        <taxon>Aliivibrio</taxon>
    </lineage>
</organism>
<dbReference type="OrthoDB" id="8210607at2"/>
<dbReference type="Pfam" id="PF01648">
    <property type="entry name" value="ACPS"/>
    <property type="match status" value="1"/>
</dbReference>
<protein>
    <recommendedName>
        <fullName evidence="5">Enterobactin synthase component D</fullName>
    </recommendedName>
    <alternativeName>
        <fullName evidence="8">4'-phosphopantetheinyl transferase EntD</fullName>
    </alternativeName>
    <alternativeName>
        <fullName evidence="9">Enterochelin synthase D</fullName>
    </alternativeName>
</protein>
<comment type="catalytic activity">
    <reaction evidence="10">
        <text>apo-[aryl-carrier protein] + CoA = holo-[aryl-carrier protein] + adenosine 3',5'-bisphosphate + H(+)</text>
        <dbReference type="Rhea" id="RHEA:48404"/>
        <dbReference type="Rhea" id="RHEA-COMP:15903"/>
        <dbReference type="Rhea" id="RHEA-COMP:17557"/>
        <dbReference type="ChEBI" id="CHEBI:15378"/>
        <dbReference type="ChEBI" id="CHEBI:29999"/>
        <dbReference type="ChEBI" id="CHEBI:57287"/>
        <dbReference type="ChEBI" id="CHEBI:58343"/>
        <dbReference type="ChEBI" id="CHEBI:64479"/>
    </reaction>
</comment>
<dbReference type="PANTHER" id="PTHR38096:SF1">
    <property type="entry name" value="ENTEROBACTIN SYNTHASE COMPONENT D"/>
    <property type="match status" value="1"/>
</dbReference>
<dbReference type="Pfam" id="PF17837">
    <property type="entry name" value="4PPT_N"/>
    <property type="match status" value="1"/>
</dbReference>
<evidence type="ECO:0000256" key="13">
    <source>
        <dbReference type="PIRSR" id="PIRSR603542-2"/>
    </source>
</evidence>
<proteinExistence type="inferred from homology"/>
<dbReference type="SUPFAM" id="SSF56214">
    <property type="entry name" value="4'-phosphopantetheinyl transferase"/>
    <property type="match status" value="1"/>
</dbReference>
<keyword evidence="7" id="KW-0259">Enterobactin biosynthesis</keyword>
<evidence type="ECO:0000256" key="3">
    <source>
        <dbReference type="ARBA" id="ARBA00008342"/>
    </source>
</evidence>
<feature type="binding site" evidence="12">
    <location>
        <position position="136"/>
    </location>
    <ligand>
        <name>CoA</name>
        <dbReference type="ChEBI" id="CHEBI:57287"/>
    </ligand>
</feature>
<feature type="binding site" evidence="12">
    <location>
        <begin position="113"/>
        <end position="114"/>
    </location>
    <ligand>
        <name>CoA</name>
        <dbReference type="ChEBI" id="CHEBI:57287"/>
    </ligand>
</feature>
<comment type="cofactor">
    <cofactor evidence="13">
        <name>Mg(2+)</name>
        <dbReference type="ChEBI" id="CHEBI:18420"/>
    </cofactor>
</comment>
<evidence type="ECO:0000256" key="4">
    <source>
        <dbReference type="ARBA" id="ARBA00011503"/>
    </source>
</evidence>
<feature type="binding site" evidence="12">
    <location>
        <position position="74"/>
    </location>
    <ligand>
        <name>CoA</name>
        <dbReference type="ChEBI" id="CHEBI:57287"/>
    </ligand>
</feature>
<dbReference type="Gene3D" id="3.90.470.20">
    <property type="entry name" value="4'-phosphopantetheinyl transferase domain"/>
    <property type="match status" value="1"/>
</dbReference>
<dbReference type="GO" id="GO:0000287">
    <property type="term" value="F:magnesium ion binding"/>
    <property type="evidence" value="ECO:0007669"/>
    <property type="project" value="InterPro"/>
</dbReference>
<evidence type="ECO:0000256" key="2">
    <source>
        <dbReference type="ARBA" id="ARBA00004993"/>
    </source>
</evidence>
<dbReference type="GO" id="GO:0005886">
    <property type="term" value="C:plasma membrane"/>
    <property type="evidence" value="ECO:0007669"/>
    <property type="project" value="TreeGrafter"/>
</dbReference>
<feature type="binding site" evidence="13">
    <location>
        <position position="136"/>
    </location>
    <ligand>
        <name>Mg(2+)</name>
        <dbReference type="ChEBI" id="CHEBI:18420"/>
    </ligand>
</feature>
<evidence type="ECO:0000259" key="15">
    <source>
        <dbReference type="Pfam" id="PF17837"/>
    </source>
</evidence>
<reference evidence="16 17" key="1">
    <citation type="submission" date="2016-12" db="EMBL/GenBank/DDBJ databases">
        <title>Diversity of luminous bacteria.</title>
        <authorList>
            <person name="Yoshizawa S."/>
            <person name="Kogure K."/>
        </authorList>
    </citation>
    <scope>NUCLEOTIDE SEQUENCE [LARGE SCALE GENOMIC DNA]</scope>
    <source>
        <strain evidence="16 17">ATCC 33715</strain>
    </source>
</reference>
<evidence type="ECO:0000256" key="8">
    <source>
        <dbReference type="ARBA" id="ARBA00029894"/>
    </source>
</evidence>
<comment type="catalytic activity">
    <reaction evidence="11">
        <text>apo-[peptidyl-carrier protein] + CoA = holo-[peptidyl-carrier protein] + adenosine 3',5'-bisphosphate + H(+)</text>
        <dbReference type="Rhea" id="RHEA:46228"/>
        <dbReference type="Rhea" id="RHEA-COMP:11479"/>
        <dbReference type="Rhea" id="RHEA-COMP:11480"/>
        <dbReference type="ChEBI" id="CHEBI:15378"/>
        <dbReference type="ChEBI" id="CHEBI:29999"/>
        <dbReference type="ChEBI" id="CHEBI:57287"/>
        <dbReference type="ChEBI" id="CHEBI:58343"/>
        <dbReference type="ChEBI" id="CHEBI:64479"/>
    </reaction>
</comment>
<dbReference type="PRINTS" id="PR01399">
    <property type="entry name" value="ENTSNTHTASED"/>
</dbReference>
<dbReference type="InterPro" id="IPR041354">
    <property type="entry name" value="4PPT_N"/>
</dbReference>
<feature type="binding site" evidence="12">
    <location>
        <position position="181"/>
    </location>
    <ligand>
        <name>CoA</name>
        <dbReference type="ChEBI" id="CHEBI:57287"/>
    </ligand>
</feature>
<dbReference type="EMBL" id="MSCO01000002">
    <property type="protein sequence ID" value="PQJ85131.1"/>
    <property type="molecule type" value="Genomic_DNA"/>
</dbReference>
<feature type="binding site" evidence="13">
    <location>
        <position position="137"/>
    </location>
    <ligand>
        <name>Mg(2+)</name>
        <dbReference type="ChEBI" id="CHEBI:18420"/>
    </ligand>
</feature>
<evidence type="ECO:0000313" key="16">
    <source>
        <dbReference type="EMBL" id="PQJ85131.1"/>
    </source>
</evidence>
<comment type="similarity">
    <text evidence="3">Belongs to the P-Pant transferase superfamily. EntD family.</text>
</comment>
<comment type="caution">
    <text evidence="16">The sequence shown here is derived from an EMBL/GenBank/DDBJ whole genome shotgun (WGS) entry which is preliminary data.</text>
</comment>
<feature type="binding site" evidence="12">
    <location>
        <position position="66"/>
    </location>
    <ligand>
        <name>CoA</name>
        <dbReference type="ChEBI" id="CHEBI:57287"/>
    </ligand>
</feature>
<dbReference type="RefSeq" id="WP_105056484.1">
    <property type="nucleotide sequence ID" value="NZ_CAWNRT010000002.1"/>
</dbReference>
<feature type="domain" description="4'-phosphopantetheinyl transferase N-terminal" evidence="15">
    <location>
        <begin position="59"/>
        <end position="124"/>
    </location>
</feature>
<dbReference type="GO" id="GO:0009239">
    <property type="term" value="P:enterobactin biosynthetic process"/>
    <property type="evidence" value="ECO:0007669"/>
    <property type="project" value="UniProtKB-UniPathway"/>
</dbReference>
<evidence type="ECO:0000256" key="10">
    <source>
        <dbReference type="ARBA" id="ARBA00049176"/>
    </source>
</evidence>
<dbReference type="UniPathway" id="UPA00017"/>
<evidence type="ECO:0000256" key="5">
    <source>
        <dbReference type="ARBA" id="ARBA00019087"/>
    </source>
</evidence>
<sequence>MLTGFVFYKKLDLNTPFVNDCSLFINECNEQILVALTFSQAKYSLVLYSSLNVFLPKMILKSLKERQAEFLAGRLSARFALKYLKGDSQYCFDIGIGDFRQPIWPTNILGSISHTSDTALVMVSKKSVDRLSIGVDIENICPINIVNEVSSHIFDINENTLLKSCGYSESQVFSLIFSAKESIFKSLFSYVNEYFDFEVAKLKFVDDDNFKMVFHLNEDFALHYQLPIKQTVSFSVYSEYVITYSELLQII</sequence>
<dbReference type="AlphaFoldDB" id="A0A2S7X4F8"/>
<evidence type="ECO:0000256" key="7">
    <source>
        <dbReference type="ARBA" id="ARBA00023191"/>
    </source>
</evidence>
<keyword evidence="6" id="KW-0808">Transferase</keyword>
<evidence type="ECO:0000256" key="1">
    <source>
        <dbReference type="ARBA" id="ARBA00003937"/>
    </source>
</evidence>
<evidence type="ECO:0000256" key="9">
    <source>
        <dbReference type="ARBA" id="ARBA00031996"/>
    </source>
</evidence>
<dbReference type="PANTHER" id="PTHR38096">
    <property type="entry name" value="ENTEROBACTIN SYNTHASE COMPONENT D"/>
    <property type="match status" value="1"/>
</dbReference>
<name>A0A2S7X4F8_9GAMM</name>
<dbReference type="GO" id="GO:0008897">
    <property type="term" value="F:holo-[acyl-carrier-protein] synthase activity"/>
    <property type="evidence" value="ECO:0007669"/>
    <property type="project" value="InterPro"/>
</dbReference>
<comment type="subunit">
    <text evidence="4">EntB, EntD, EntE, and EntF form a multienzyme complex called enterobactin synthase.</text>
</comment>
<dbReference type="InterPro" id="IPR037143">
    <property type="entry name" value="4-PPantetheinyl_Trfase_dom_sf"/>
</dbReference>
<dbReference type="InterPro" id="IPR008278">
    <property type="entry name" value="4-PPantetheinyl_Trfase_dom"/>
</dbReference>
<gene>
    <name evidence="16" type="ORF">BTO22_16845</name>
</gene>
<dbReference type="GO" id="GO:0009366">
    <property type="term" value="C:enterobactin synthetase complex"/>
    <property type="evidence" value="ECO:0007669"/>
    <property type="project" value="InterPro"/>
</dbReference>
<dbReference type="Proteomes" id="UP000239263">
    <property type="component" value="Unassembled WGS sequence"/>
</dbReference>
<feature type="domain" description="4'-phosphopantetheinyl transferase" evidence="14">
    <location>
        <begin position="132"/>
        <end position="243"/>
    </location>
</feature>
<feature type="binding site" evidence="12">
    <location>
        <position position="185"/>
    </location>
    <ligand>
        <name>CoA</name>
        <dbReference type="ChEBI" id="CHEBI:57287"/>
    </ligand>
</feature>
<feature type="binding site" evidence="13">
    <location>
        <position position="138"/>
    </location>
    <ligand>
        <name>Mg(2+)</name>
        <dbReference type="ChEBI" id="CHEBI:18420"/>
    </ligand>
</feature>
<evidence type="ECO:0000256" key="11">
    <source>
        <dbReference type="ARBA" id="ARBA00049191"/>
    </source>
</evidence>
<comment type="function">
    <text evidence="1">Involved in the biosynthesis of the siderophore enterobactin (enterochelin), which is a macrocyclic trimeric lactone of N-(2,3-dihydroxybenzoyl)-serine. The serine trilactone serves as a scaffolding for the three catechol functionalities that provide hexadentate coordination for the tightly ligated iron(2+) atoms. Plays an essential role in the assembly of the enterobactin by catalyzing the transfer of the 4'-phosphopantetheine (Ppant) moiety from coenzyme A to the apo-domains of both EntB (ArCP domain) and EntF (PCP domain) to yield their holo-forms which make them competent for the activation of 2,3-dihydroxybenzoate (DHB) and L-serine, respectively.</text>
</comment>
<evidence type="ECO:0000256" key="6">
    <source>
        <dbReference type="ARBA" id="ARBA00022679"/>
    </source>
</evidence>
<evidence type="ECO:0000313" key="17">
    <source>
        <dbReference type="Proteomes" id="UP000239263"/>
    </source>
</evidence>
<dbReference type="InterPro" id="IPR003542">
    <property type="entry name" value="Enbac_synth_compD-like"/>
</dbReference>
<evidence type="ECO:0000256" key="12">
    <source>
        <dbReference type="PIRSR" id="PIRSR603542-1"/>
    </source>
</evidence>
<keyword evidence="13" id="KW-0460">Magnesium</keyword>
<keyword evidence="13" id="KW-0479">Metal-binding</keyword>